<organism evidence="3 4">
    <name type="scientific">Gordonia desulfuricans</name>
    <dbReference type="NCBI Taxonomy" id="89051"/>
    <lineage>
        <taxon>Bacteria</taxon>
        <taxon>Bacillati</taxon>
        <taxon>Actinomycetota</taxon>
        <taxon>Actinomycetes</taxon>
        <taxon>Mycobacteriales</taxon>
        <taxon>Gordoniaceae</taxon>
        <taxon>Gordonia</taxon>
    </lineage>
</organism>
<protein>
    <submittedName>
        <fullName evidence="3">YihY/virulence factor BrkB family protein</fullName>
    </submittedName>
</protein>
<keyword evidence="4" id="KW-1185">Reference proteome</keyword>
<feature type="transmembrane region" description="Helical" evidence="2">
    <location>
        <begin position="192"/>
        <end position="216"/>
    </location>
</feature>
<comment type="caution">
    <text evidence="3">The sequence shown here is derived from an EMBL/GenBank/DDBJ whole genome shotgun (WGS) entry which is preliminary data.</text>
</comment>
<dbReference type="Proteomes" id="UP000466307">
    <property type="component" value="Unassembled WGS sequence"/>
</dbReference>
<accession>A0A7K3LJV9</accession>
<dbReference type="EMBL" id="JAADZU010000005">
    <property type="protein sequence ID" value="NDK88510.1"/>
    <property type="molecule type" value="Genomic_DNA"/>
</dbReference>
<dbReference type="AlphaFoldDB" id="A0A7K3LJV9"/>
<name>A0A7K3LJV9_9ACTN</name>
<keyword evidence="2" id="KW-1133">Transmembrane helix</keyword>
<dbReference type="RefSeq" id="WP_083534301.1">
    <property type="nucleotide sequence ID" value="NZ_JAADZU010000005.1"/>
</dbReference>
<sequence length="323" mass="34391">MPDQAPSDQAAPDQAPSEHAPSGRVAILRARARVAADRAMTLPGAALSMRIVRDVVTAGLSDRAMTLSAQAFTSVLPIVILLTTIPVGRRFLDKAFDGFGVDPSRVSIPAAQTDATLGAFGVIGALMVIAGATSLSRALGRMFTDTWQVNRLPATGWWRWVVVIFVLPIAVIMQGLIVPLHRISLSGVRLNGFGIAGVILEFVGTFAVWWITWIVIPRLLVSRQVPMRLLAVNAALTSLLITVLMVGSRVVLPAIMSDTLAHYGTLGLVFVAISWLFLYAAVLVVSATLVHTVVVDDGALGRRLARITGVPAAEPRQRISIGA</sequence>
<feature type="region of interest" description="Disordered" evidence="1">
    <location>
        <begin position="1"/>
        <end position="22"/>
    </location>
</feature>
<evidence type="ECO:0000313" key="3">
    <source>
        <dbReference type="EMBL" id="NDK88510.1"/>
    </source>
</evidence>
<proteinExistence type="predicted"/>
<gene>
    <name evidence="3" type="ORF">GYA93_02775</name>
</gene>
<feature type="transmembrane region" description="Helical" evidence="2">
    <location>
        <begin position="67"/>
        <end position="87"/>
    </location>
</feature>
<feature type="transmembrane region" description="Helical" evidence="2">
    <location>
        <begin position="115"/>
        <end position="136"/>
    </location>
</feature>
<feature type="compositionally biased region" description="Low complexity" evidence="1">
    <location>
        <begin position="1"/>
        <end position="17"/>
    </location>
</feature>
<evidence type="ECO:0000256" key="2">
    <source>
        <dbReference type="SAM" id="Phobius"/>
    </source>
</evidence>
<keyword evidence="2" id="KW-0472">Membrane</keyword>
<keyword evidence="2" id="KW-0812">Transmembrane</keyword>
<evidence type="ECO:0000313" key="4">
    <source>
        <dbReference type="Proteomes" id="UP000466307"/>
    </source>
</evidence>
<feature type="transmembrane region" description="Helical" evidence="2">
    <location>
        <begin position="228"/>
        <end position="248"/>
    </location>
</feature>
<evidence type="ECO:0000256" key="1">
    <source>
        <dbReference type="SAM" id="MobiDB-lite"/>
    </source>
</evidence>
<feature type="transmembrane region" description="Helical" evidence="2">
    <location>
        <begin position="157"/>
        <end position="180"/>
    </location>
</feature>
<feature type="transmembrane region" description="Helical" evidence="2">
    <location>
        <begin position="268"/>
        <end position="294"/>
    </location>
</feature>
<reference evidence="3 4" key="1">
    <citation type="submission" date="2020-01" db="EMBL/GenBank/DDBJ databases">
        <title>Investigation of new actinobacteria for the biodesulphurisation of diesel fuel.</title>
        <authorList>
            <person name="Athi Narayanan S.M."/>
        </authorList>
    </citation>
    <scope>NUCLEOTIDE SEQUENCE [LARGE SCALE GENOMIC DNA]</scope>
    <source>
        <strain evidence="3 4">213E</strain>
    </source>
</reference>